<accession>A0A3B0AL01</accession>
<protein>
    <submittedName>
        <fullName evidence="1">Uncharacterized protein</fullName>
    </submittedName>
</protein>
<evidence type="ECO:0000313" key="1">
    <source>
        <dbReference type="EMBL" id="RKN61330.1"/>
    </source>
</evidence>
<gene>
    <name evidence="1" type="ORF">D7M11_35500</name>
</gene>
<dbReference type="OrthoDB" id="525451at2"/>
<dbReference type="EMBL" id="RBAH01000053">
    <property type="protein sequence ID" value="RKN61330.1"/>
    <property type="molecule type" value="Genomic_DNA"/>
</dbReference>
<name>A0A3B0AL01_9BACL</name>
<comment type="caution">
    <text evidence="1">The sequence shown here is derived from an EMBL/GenBank/DDBJ whole genome shotgun (WGS) entry which is preliminary data.</text>
</comment>
<proteinExistence type="predicted"/>
<dbReference type="AlphaFoldDB" id="A0A3B0AL01"/>
<dbReference type="Proteomes" id="UP000282311">
    <property type="component" value="Unassembled WGS sequence"/>
</dbReference>
<sequence length="792" mass="85242">MNHQPDPKKLDDTTPVADAEDQISRRALLASFGIAGAAIATGGFLQSVQAEATVTNQVYNPNGTPEDWEQVDTLTHRITWISVDEFESYATRDENGIIIDWAPAFNYALSSEPGAKVCCARKSYKLTGQIILPQDTAIVGTKRGFTQGPATATTNGPNRMYVEHDTKFLIDPANMTAPTFVMERNSTIEGVELFYPNQSVFSTSLSNIIRFPLTIDAKAGCNLVNVNFFGAYHFFKGTGERIRIDSLFGYSFGTAIQLYNGGDVAYLNNIHLNPNVVRPPDALLWLNTGNPDSIGIYIEEYDGVNISNFHTIFYRTSVKVKLNQGGARSITVSDFWLDITGQAFDIEANSGPGIRINNGVVYTGYSDDSAYGGLLRLNNPVKTIITPCMVSNVAVSLVNLARHSSLTRPDYGITFVGNSNIRLLLSNLDMFGVGKGLTSPAGYNIVDGKIFSGSSSFNKSVPYPKKNMLQNGSNFVKGTGSDDIPLYWHKTGGTMTVYYLPNGNMKLATVDAYPRNDGIVQSCTLTEAGSYRVVVKAANPNPRSGLLVRKRNAGKTNAVEYTPLFDQDGFCKLDLTGAAANESVDVLIHPGTTAGDAIEIEYALLVKGTAWYDYRPVPSGLPAQQEFTLQGAAAPAFAPHYVGEQYIDTAHKTVYTATGTSSGSDWVQNRGSLGLHAALSPADGPAHTYGAALTVAPAAGFSGIELAKVKIGWDGTFGPGQTDTVKFRCEYSDSTNVIMEKSAAAAGEEWLTDDDIAGFIKDGTVLVSVTVYAKSSLPGGVTKTVRLVGYSR</sequence>
<keyword evidence="2" id="KW-1185">Reference proteome</keyword>
<organism evidence="1 2">
    <name type="scientific">Paenibacillus ginsengarvi</name>
    <dbReference type="NCBI Taxonomy" id="400777"/>
    <lineage>
        <taxon>Bacteria</taxon>
        <taxon>Bacillati</taxon>
        <taxon>Bacillota</taxon>
        <taxon>Bacilli</taxon>
        <taxon>Bacillales</taxon>
        <taxon>Paenibacillaceae</taxon>
        <taxon>Paenibacillus</taxon>
    </lineage>
</organism>
<dbReference type="InterPro" id="IPR006311">
    <property type="entry name" value="TAT_signal"/>
</dbReference>
<reference evidence="1 2" key="1">
    <citation type="journal article" date="2007" name="Int. J. Syst. Evol. Microbiol.">
        <title>Paenibacillus ginsengarvi sp. nov., isolated from soil from ginseng cultivation.</title>
        <authorList>
            <person name="Yoon M.H."/>
            <person name="Ten L.N."/>
            <person name="Im W.T."/>
        </authorList>
    </citation>
    <scope>NUCLEOTIDE SEQUENCE [LARGE SCALE GENOMIC DNA]</scope>
    <source>
        <strain evidence="1 2">KCTC 13059</strain>
    </source>
</reference>
<dbReference type="PROSITE" id="PS51318">
    <property type="entry name" value="TAT"/>
    <property type="match status" value="1"/>
</dbReference>
<evidence type="ECO:0000313" key="2">
    <source>
        <dbReference type="Proteomes" id="UP000282311"/>
    </source>
</evidence>
<dbReference type="RefSeq" id="WP_120751996.1">
    <property type="nucleotide sequence ID" value="NZ_RBAH01000053.1"/>
</dbReference>